<protein>
    <submittedName>
        <fullName evidence="1">9587_t:CDS:1</fullName>
    </submittedName>
</protein>
<organism evidence="1 2">
    <name type="scientific">Cetraspora pellucida</name>
    <dbReference type="NCBI Taxonomy" id="1433469"/>
    <lineage>
        <taxon>Eukaryota</taxon>
        <taxon>Fungi</taxon>
        <taxon>Fungi incertae sedis</taxon>
        <taxon>Mucoromycota</taxon>
        <taxon>Glomeromycotina</taxon>
        <taxon>Glomeromycetes</taxon>
        <taxon>Diversisporales</taxon>
        <taxon>Gigasporaceae</taxon>
        <taxon>Cetraspora</taxon>
    </lineage>
</organism>
<proteinExistence type="predicted"/>
<evidence type="ECO:0000313" key="1">
    <source>
        <dbReference type="EMBL" id="CAG8477880.1"/>
    </source>
</evidence>
<gene>
    <name evidence="1" type="ORF">SPELUC_LOCUS1993</name>
</gene>
<evidence type="ECO:0000313" key="2">
    <source>
        <dbReference type="Proteomes" id="UP000789366"/>
    </source>
</evidence>
<reference evidence="1" key="1">
    <citation type="submission" date="2021-06" db="EMBL/GenBank/DDBJ databases">
        <authorList>
            <person name="Kallberg Y."/>
            <person name="Tangrot J."/>
            <person name="Rosling A."/>
        </authorList>
    </citation>
    <scope>NUCLEOTIDE SEQUENCE</scope>
    <source>
        <strain evidence="1">28 12/20/2015</strain>
    </source>
</reference>
<accession>A0ACA9KL33</accession>
<dbReference type="EMBL" id="CAJVPW010001208">
    <property type="protein sequence ID" value="CAG8477880.1"/>
    <property type="molecule type" value="Genomic_DNA"/>
</dbReference>
<name>A0ACA9KL33_9GLOM</name>
<comment type="caution">
    <text evidence="1">The sequence shown here is derived from an EMBL/GenBank/DDBJ whole genome shotgun (WGS) entry which is preliminary data.</text>
</comment>
<sequence length="846" mass="93908">MFWFSEYPDCISEDRPAAELTIPNIPHAEGGLGILKFFHYSSQPSRSTESFKRALRKFGDINGFKVRYHHKAIVIGSKAYIIGGQSSLGVVGSDITSMLVMDYSTLAVNEQNPKLSVTGHDAVPISDSKFLLLFGTETVTPLKFADPVRQVDIQTGVVNTLNLSVTASARYAHTATVVGNKVYVLGGISESNILGDVMYLDLTSYSWNTINSISPIAGHSTLAVGKYLISCFGFDSNLNLRNDCNVFDTSSNVYVPSKISGTIPAPRSCSSMVSADDNDKMIYVFGGLDKDFNGYNDLYVLDASNAPDLSWSSVSVSAKVDRSLIPSPRGAHIAFVKSSLMTIWGGYSNTTITDGNLYFFDTKANMWVDSQSLKYANSTSQSNGGPNILMWSIIVGIACIIGFMLCLLGFFIMRRRKLKKNLQDKCETCNDPYFRPGGQLGSEPDLLSNSEKIHNKSPGLVKPIRKLSLPMPSFIRPRTKYENDSISLERRNSNASVVSTSMMSSDALEKTDPSLFPITEPQRMKRSHRRTSSVTLSVVDVENITHQTHHKPINNYSNSRYSSQNPSYSLRRSVLSNTLDSYSLTDNIFDISRGSSVKSVNSLQWVGFNSSVTDVQNGRKLSLHVRNDCFRKSGEVRDPDSHDEYIIHGDYIDTTDRSSAGQCYPGRNSISVTPKQRGISEEEEYLEKYDSNASYMIQKRNYASGSDRTSKESGSFDKFSHHSISSQSSTYSSDNSEDKRKVGKSKRSSKRTSKVSFALTDEKIEFDELESSKSVYLARISGRSSQSSTSSSSTPSIAEENEDFEDNLNTLKTDPNILKTYRVFEDEFSSDDYRLSFDEHGSHLTH</sequence>
<dbReference type="Proteomes" id="UP000789366">
    <property type="component" value="Unassembled WGS sequence"/>
</dbReference>
<keyword evidence="2" id="KW-1185">Reference proteome</keyword>